<dbReference type="Pfam" id="PF15902">
    <property type="entry name" value="Sortilin-Vps10"/>
    <property type="match status" value="1"/>
</dbReference>
<evidence type="ECO:0000259" key="4">
    <source>
        <dbReference type="PROSITE" id="PS50093"/>
    </source>
</evidence>
<dbReference type="InterPro" id="IPR000601">
    <property type="entry name" value="PKD_dom"/>
</dbReference>
<dbReference type="InterPro" id="IPR013320">
    <property type="entry name" value="ConA-like_dom_sf"/>
</dbReference>
<dbReference type="SMART" id="SM00089">
    <property type="entry name" value="PKD"/>
    <property type="match status" value="1"/>
</dbReference>
<feature type="domain" description="PKD" evidence="4">
    <location>
        <begin position="826"/>
        <end position="887"/>
    </location>
</feature>
<dbReference type="InterPro" id="IPR015943">
    <property type="entry name" value="WD40/YVTN_repeat-like_dom_sf"/>
</dbReference>
<dbReference type="Gene3D" id="2.60.120.200">
    <property type="match status" value="1"/>
</dbReference>
<dbReference type="InterPro" id="IPR052025">
    <property type="entry name" value="Xyloglucanase_GH74"/>
</dbReference>
<keyword evidence="2" id="KW-0677">Repeat</keyword>
<dbReference type="RefSeq" id="WP_100211402.1">
    <property type="nucleotide sequence ID" value="NZ_CP138495.1"/>
</dbReference>
<dbReference type="PROSITE" id="PS50093">
    <property type="entry name" value="PKD"/>
    <property type="match status" value="1"/>
</dbReference>
<dbReference type="NCBIfam" id="TIGR04183">
    <property type="entry name" value="Por_Secre_tail"/>
    <property type="match status" value="1"/>
</dbReference>
<evidence type="ECO:0000313" key="6">
    <source>
        <dbReference type="Proteomes" id="UP000231564"/>
    </source>
</evidence>
<evidence type="ECO:0000256" key="3">
    <source>
        <dbReference type="SAM" id="SignalP"/>
    </source>
</evidence>
<dbReference type="CDD" id="cd15482">
    <property type="entry name" value="Sialidase_non-viral"/>
    <property type="match status" value="1"/>
</dbReference>
<evidence type="ECO:0000256" key="1">
    <source>
        <dbReference type="ARBA" id="ARBA00022729"/>
    </source>
</evidence>
<dbReference type="SUPFAM" id="SSF49299">
    <property type="entry name" value="PKD domain"/>
    <property type="match status" value="1"/>
</dbReference>
<dbReference type="Proteomes" id="UP000231564">
    <property type="component" value="Chromosome MARIT"/>
</dbReference>
<dbReference type="SUPFAM" id="SSF110296">
    <property type="entry name" value="Oligoxyloglucan reducing end-specific cellobiohydrolase"/>
    <property type="match status" value="2"/>
</dbReference>
<proteinExistence type="predicted"/>
<feature type="chain" id="PRO_5013782798" evidence="3">
    <location>
        <begin position="21"/>
        <end position="1350"/>
    </location>
</feature>
<dbReference type="Pfam" id="PF13385">
    <property type="entry name" value="Laminin_G_3"/>
    <property type="match status" value="1"/>
</dbReference>
<dbReference type="Pfam" id="PF18911">
    <property type="entry name" value="PKD_4"/>
    <property type="match status" value="1"/>
</dbReference>
<dbReference type="InterPro" id="IPR026444">
    <property type="entry name" value="Secre_tail"/>
</dbReference>
<reference evidence="5 6" key="1">
    <citation type="submission" date="2016-11" db="EMBL/GenBank/DDBJ databases">
        <authorList>
            <person name="Jaros S."/>
            <person name="Januszkiewicz K."/>
            <person name="Wedrychowicz H."/>
        </authorList>
    </citation>
    <scope>NUCLEOTIDE SEQUENCE [LARGE SCALE GENOMIC DNA]</scope>
    <source>
        <strain evidence="5">NCIMB 2154T</strain>
    </source>
</reference>
<dbReference type="KEGG" id="tmar:MARIT_2028"/>
<dbReference type="Gene3D" id="2.60.40.10">
    <property type="entry name" value="Immunoglobulins"/>
    <property type="match status" value="1"/>
</dbReference>
<dbReference type="PANTHER" id="PTHR43739">
    <property type="entry name" value="XYLOGLUCANASE (EUROFUNG)"/>
    <property type="match status" value="1"/>
</dbReference>
<sequence length="1350" mass="151360">MKTKLFLAFFCLVAISFAQTKNGFPNPKYPELFKTLGTPIKDSDPEWVRLMYSKNPNFFKIKEAYDKYYSVNLLKKTTHTQNYKHFYRIVSQNHYYTNKGDIFISEEEGIQEQKSVYPKSTLGTNWSPVAPIQTIALDNGGVTVSAQVNVYAMAQSPSNPNVLFCSTETGAVFKSVDKGLNWIEVGADIFQSNAQAIKIDPTDENIVYIALNRDLYKTTNGGQTWNVILNTSYQYDIEINYANTNILYLAGNFGLKRSADAGQTWTDILTDKVTDIEFKSDDPSTVFAAKYNTTGNYYEIWKSMDNGLSFEAKITGWFTPTNNGKAAHAQGAKIANTKADGNRLYVLLLGSDVSYAEDLNYLGVYRSDDAGETWTLPYDGNGDGQPDNNPGGPYSCDHWAMSTFNVCGGSYDQGFYNADIDVSDTNADEFLVGMLNLFRSSDGGVTFKVHGGYGCSNCKPYYRHPDQQDILIQGNDVWVCSDGGIDYYGPDLEIIESRMKGITTCELWGFDQGWNEDVLVGGRYHNGNMAYHENYENGTTIRLGGGESATGFVNLGENRKVYHDDIGGKLIPETLQGNVTSIPNFSKYPKSGNSLEKSEIVNDPRWWNNVYLGSENKLWKSEDYGKNYELLKEFGIAGNTVRGIEISRANPAIMFVNLHVGASVKLYKTVDSGVTWEELNLPIYSNKYTLSLNAENELFIAFDKSGNSSQKVYKSTDLGENWENLSTDALNGIVLRDIEVQDGTDGGVYVFGSREAFYKNNTMADWVNISSGLPKSFRLLDAKLFYKKSKIRMAGNRGVWERDFYELSKPKAQPMVSHKEAFCNREEIQFEDYSILDHTNATWEWEFPGAQSVSSTTVRNPKVTYATPGEYDVTLTITNPQGTSTKTIQNIIKFNRSLCSPQPSPEKAVVFTGENNQYLTTSPKESIQTDAFTFTGWIKPNGIQPNYSSVFFIPGGPTLDFKNSKNELGTHSGGLWWYNSGLVVPKDKWSYVALIYTTSKVTLVLNEKTYEINRSFNSLDIKRIDLGIHNLRNDRKYKGMLDEATFWNRALTLDEIRAQRHLTKPINMDAAIFAYYQFNDINGSNVIYDVKGSNDLSVINNAIIEESTCPVGPGVSQKMVIDGNHTVYDFDEVKLRLTTGANNFNGAVYASKINLHPNIVPEEGFEYHKEYYIIDNYGTESTIGTLDKLELYGFDNLDPSIDYNIYKRERNTDEEWTLIGATDSSENQIAVFNTIDIANLQPVGDGEPQLNSATQLMLKSTAVSTLSSEGAIASEKKIVLYPNLSSQKDGFAFKNIGERAVLSIFDVKGKAIYKSVVKENQRIKAIQKAGVYFYTIMTKDKIQRGKIITK</sequence>
<gene>
    <name evidence="5" type="ORF">MARIT_2028</name>
</gene>
<dbReference type="CDD" id="cd00146">
    <property type="entry name" value="PKD"/>
    <property type="match status" value="1"/>
</dbReference>
<keyword evidence="1 3" id="KW-0732">Signal</keyword>
<evidence type="ECO:0000256" key="2">
    <source>
        <dbReference type="ARBA" id="ARBA00022737"/>
    </source>
</evidence>
<protein>
    <submittedName>
        <fullName evidence="5">Lectin/glycoside hydrolase containing a C-terminal secretion signal</fullName>
    </submittedName>
</protein>
<evidence type="ECO:0000313" key="5">
    <source>
        <dbReference type="EMBL" id="SFZ83362.1"/>
    </source>
</evidence>
<dbReference type="InterPro" id="IPR031778">
    <property type="entry name" value="Sortilin_N"/>
</dbReference>
<dbReference type="OrthoDB" id="9757809at2"/>
<keyword evidence="6" id="KW-1185">Reference proteome</keyword>
<dbReference type="GO" id="GO:0004553">
    <property type="term" value="F:hydrolase activity, hydrolyzing O-glycosyl compounds"/>
    <property type="evidence" value="ECO:0007669"/>
    <property type="project" value="UniProtKB-ARBA"/>
</dbReference>
<dbReference type="SUPFAM" id="SSF49899">
    <property type="entry name" value="Concanavalin A-like lectins/glucanases"/>
    <property type="match status" value="1"/>
</dbReference>
<dbReference type="InterPro" id="IPR013783">
    <property type="entry name" value="Ig-like_fold"/>
</dbReference>
<dbReference type="Gene3D" id="2.130.10.10">
    <property type="entry name" value="YVTN repeat-like/Quinoprotein amine dehydrogenase"/>
    <property type="match status" value="3"/>
</dbReference>
<feature type="signal peptide" evidence="3">
    <location>
        <begin position="1"/>
        <end position="20"/>
    </location>
</feature>
<dbReference type="InterPro" id="IPR035986">
    <property type="entry name" value="PKD_dom_sf"/>
</dbReference>
<keyword evidence="5" id="KW-0378">Hydrolase</keyword>
<dbReference type="PANTHER" id="PTHR43739:SF5">
    <property type="entry name" value="EXO-ALPHA-SIALIDASE"/>
    <property type="match status" value="1"/>
</dbReference>
<dbReference type="InterPro" id="IPR022409">
    <property type="entry name" value="PKD/Chitinase_dom"/>
</dbReference>
<dbReference type="EMBL" id="LT634361">
    <property type="protein sequence ID" value="SFZ83362.1"/>
    <property type="molecule type" value="Genomic_DNA"/>
</dbReference>
<dbReference type="GO" id="GO:0010411">
    <property type="term" value="P:xyloglucan metabolic process"/>
    <property type="evidence" value="ECO:0007669"/>
    <property type="project" value="TreeGrafter"/>
</dbReference>
<accession>A0A2H1EAK9</accession>
<dbReference type="GeneID" id="47723510"/>
<name>A0A2H1EAK9_9FLAO</name>
<organism evidence="5 6">
    <name type="scientific">Tenacibaculum maritimum NCIMB 2154</name>
    <dbReference type="NCBI Taxonomy" id="1349785"/>
    <lineage>
        <taxon>Bacteria</taxon>
        <taxon>Pseudomonadati</taxon>
        <taxon>Bacteroidota</taxon>
        <taxon>Flavobacteriia</taxon>
        <taxon>Flavobacteriales</taxon>
        <taxon>Flavobacteriaceae</taxon>
        <taxon>Tenacibaculum</taxon>
    </lineage>
</organism>